<dbReference type="KEGG" id="satk:SA2016_0329"/>
<evidence type="ECO:0000256" key="1">
    <source>
        <dbReference type="ARBA" id="ARBA00006484"/>
    </source>
</evidence>
<name>A0A126ZV41_9MICC</name>
<sequence length="252" mass="27223">MTTALITGASSGLGAEFARQLAAQGHDLVLVARGQDRLDALAKELGSRHGVATEVLAADLTDPVDLGTVTTRLADPSRPIGILVNNAGLGLLHDFHHTPVEEEVHHLRLHVEAALKTTRAVLPGMLARGEGRIVNVASVAAFLPRGTYSAAKAWLLAFSRWANVHYRRSGVLVTALCPGFVRTEFHARMGMETRWIPGWAWLRAERVVRDGLRDNLAGRSVSVPSLRYKAVRAAAAVLPDRVLGGPARRPKR</sequence>
<dbReference type="InterPro" id="IPR002347">
    <property type="entry name" value="SDR_fam"/>
</dbReference>
<evidence type="ECO:0000313" key="5">
    <source>
        <dbReference type="Proteomes" id="UP000070134"/>
    </source>
</evidence>
<dbReference type="Gene3D" id="3.40.50.720">
    <property type="entry name" value="NAD(P)-binding Rossmann-like Domain"/>
    <property type="match status" value="1"/>
</dbReference>
<protein>
    <submittedName>
        <fullName evidence="4">Short-chain dehydrogenase/reductase SDR</fullName>
    </submittedName>
</protein>
<dbReference type="GO" id="GO:0016491">
    <property type="term" value="F:oxidoreductase activity"/>
    <property type="evidence" value="ECO:0007669"/>
    <property type="project" value="UniProtKB-KW"/>
</dbReference>
<reference evidence="4 5" key="1">
    <citation type="submission" date="2016-02" db="EMBL/GenBank/DDBJ databases">
        <title>Complete genome of Sinomonas atrocyanea KCTC 3377.</title>
        <authorList>
            <person name="Kim K.M."/>
        </authorList>
    </citation>
    <scope>NUCLEOTIDE SEQUENCE [LARGE SCALE GENOMIC DNA]</scope>
    <source>
        <strain evidence="4 5">KCTC 3377</strain>
    </source>
</reference>
<dbReference type="PATRIC" id="fig|37927.3.peg.343"/>
<dbReference type="InterPro" id="IPR051019">
    <property type="entry name" value="VLCFA-Steroid_DH"/>
</dbReference>
<dbReference type="SUPFAM" id="SSF51735">
    <property type="entry name" value="NAD(P)-binding Rossmann-fold domains"/>
    <property type="match status" value="1"/>
</dbReference>
<dbReference type="OrthoDB" id="9797538at2"/>
<dbReference type="InterPro" id="IPR036291">
    <property type="entry name" value="NAD(P)-bd_dom_sf"/>
</dbReference>
<dbReference type="PIRSF" id="PIRSF000126">
    <property type="entry name" value="11-beta-HSD1"/>
    <property type="match status" value="1"/>
</dbReference>
<dbReference type="EMBL" id="CP014518">
    <property type="protein sequence ID" value="AMM31029.1"/>
    <property type="molecule type" value="Genomic_DNA"/>
</dbReference>
<comment type="similarity">
    <text evidence="1 3">Belongs to the short-chain dehydrogenases/reductases (SDR) family.</text>
</comment>
<dbReference type="PANTHER" id="PTHR43899:SF13">
    <property type="entry name" value="RH59310P"/>
    <property type="match status" value="1"/>
</dbReference>
<keyword evidence="5" id="KW-1185">Reference proteome</keyword>
<keyword evidence="2" id="KW-0560">Oxidoreductase</keyword>
<proteinExistence type="inferred from homology"/>
<evidence type="ECO:0000313" key="4">
    <source>
        <dbReference type="EMBL" id="AMM31029.1"/>
    </source>
</evidence>
<dbReference type="Pfam" id="PF00106">
    <property type="entry name" value="adh_short"/>
    <property type="match status" value="1"/>
</dbReference>
<accession>A0A126ZV41</accession>
<evidence type="ECO:0000256" key="3">
    <source>
        <dbReference type="RuleBase" id="RU000363"/>
    </source>
</evidence>
<dbReference type="PRINTS" id="PR00081">
    <property type="entry name" value="GDHRDH"/>
</dbReference>
<dbReference type="PANTHER" id="PTHR43899">
    <property type="entry name" value="RH59310P"/>
    <property type="match status" value="1"/>
</dbReference>
<gene>
    <name evidence="4" type="ORF">SA2016_0329</name>
</gene>
<dbReference type="STRING" id="37927.SA2016_0329"/>
<evidence type="ECO:0000256" key="2">
    <source>
        <dbReference type="ARBA" id="ARBA00023002"/>
    </source>
</evidence>
<dbReference type="Proteomes" id="UP000070134">
    <property type="component" value="Chromosome"/>
</dbReference>
<dbReference type="PRINTS" id="PR00080">
    <property type="entry name" value="SDRFAMILY"/>
</dbReference>
<organism evidence="4 5">
    <name type="scientific">Sinomonas atrocyanea</name>
    <dbReference type="NCBI Taxonomy" id="37927"/>
    <lineage>
        <taxon>Bacteria</taxon>
        <taxon>Bacillati</taxon>
        <taxon>Actinomycetota</taxon>
        <taxon>Actinomycetes</taxon>
        <taxon>Micrococcales</taxon>
        <taxon>Micrococcaceae</taxon>
        <taxon>Sinomonas</taxon>
    </lineage>
</organism>
<dbReference type="RefSeq" id="WP_066494615.1">
    <property type="nucleotide sequence ID" value="NZ_BJMO01000031.1"/>
</dbReference>
<dbReference type="AlphaFoldDB" id="A0A126ZV41"/>